<sequence length="459" mass="50461">MIGCMLTLGSCEKQVFEEPFANLSPADAFSSPERIAKAATGMYDQLQNREYFGGRILIYADIRGVDAGVPSYFGPMSQFTGLLSDNNTVSISWRDAYRTIYEVNNFMKGLEANPGKVSAEQTAQYIGEAKFIRSLCYFYLVNMWAQPYKFTASANHPGVPLILTVADDPFASSNQVPRNTVAEVYNQMEADLLDAEAKLAYPAGQVREFADVARATKGAAQGLLMRLYLYKGDYQKALDYSNKLITSGKYALNTDGPVTAFRTYTTNESIFSVAHNGADNPNTNNALGQHYAPDKRGDIPISPDYVALMGVTDKRRTELVRTYAPTPGTVWTTKYTSISDWVPVLRYSEVLLTKAEALANLSTAVDANAVALINEVRTRSAATPVAPLTKQALIDAVLLERRIELAFEGQGELDFLRTGRGIPAHSTVNAQPYGSDLVVLPIPKYDTDQNPNLQQNHGY</sequence>
<evidence type="ECO:0000256" key="3">
    <source>
        <dbReference type="ARBA" id="ARBA00022729"/>
    </source>
</evidence>
<dbReference type="Pfam" id="PF07980">
    <property type="entry name" value="SusD_RagB"/>
    <property type="match status" value="1"/>
</dbReference>
<evidence type="ECO:0000313" key="8">
    <source>
        <dbReference type="EMBL" id="SEK63739.1"/>
    </source>
</evidence>
<name>A0A1H7IMM8_9BACT</name>
<feature type="domain" description="RagB/SusD" evidence="6">
    <location>
        <begin position="333"/>
        <end position="459"/>
    </location>
</feature>
<evidence type="ECO:0000256" key="5">
    <source>
        <dbReference type="ARBA" id="ARBA00023237"/>
    </source>
</evidence>
<dbReference type="Proteomes" id="UP000198984">
    <property type="component" value="Unassembled WGS sequence"/>
</dbReference>
<proteinExistence type="inferred from homology"/>
<dbReference type="InterPro" id="IPR011990">
    <property type="entry name" value="TPR-like_helical_dom_sf"/>
</dbReference>
<evidence type="ECO:0000256" key="4">
    <source>
        <dbReference type="ARBA" id="ARBA00023136"/>
    </source>
</evidence>
<dbReference type="AlphaFoldDB" id="A0A1H7IMM8"/>
<dbReference type="Gene3D" id="1.25.40.390">
    <property type="match status" value="1"/>
</dbReference>
<organism evidence="8 9">
    <name type="scientific">Chitinophaga rupis</name>
    <dbReference type="NCBI Taxonomy" id="573321"/>
    <lineage>
        <taxon>Bacteria</taxon>
        <taxon>Pseudomonadati</taxon>
        <taxon>Bacteroidota</taxon>
        <taxon>Chitinophagia</taxon>
        <taxon>Chitinophagales</taxon>
        <taxon>Chitinophagaceae</taxon>
        <taxon>Chitinophaga</taxon>
    </lineage>
</organism>
<dbReference type="CDD" id="cd08977">
    <property type="entry name" value="SusD"/>
    <property type="match status" value="1"/>
</dbReference>
<evidence type="ECO:0000259" key="7">
    <source>
        <dbReference type="Pfam" id="PF14322"/>
    </source>
</evidence>
<reference evidence="8 9" key="1">
    <citation type="submission" date="2016-10" db="EMBL/GenBank/DDBJ databases">
        <authorList>
            <person name="de Groot N.N."/>
        </authorList>
    </citation>
    <scope>NUCLEOTIDE SEQUENCE [LARGE SCALE GENOMIC DNA]</scope>
    <source>
        <strain evidence="8 9">DSM 21039</strain>
    </source>
</reference>
<feature type="domain" description="SusD-like N-terminal" evidence="7">
    <location>
        <begin position="29"/>
        <end position="229"/>
    </location>
</feature>
<keyword evidence="9" id="KW-1185">Reference proteome</keyword>
<comment type="subcellular location">
    <subcellularLocation>
        <location evidence="1">Cell outer membrane</location>
    </subcellularLocation>
</comment>
<keyword evidence="4" id="KW-0472">Membrane</keyword>
<dbReference type="EMBL" id="FOBB01000001">
    <property type="protein sequence ID" value="SEK63739.1"/>
    <property type="molecule type" value="Genomic_DNA"/>
</dbReference>
<dbReference type="Pfam" id="PF14322">
    <property type="entry name" value="SusD-like_3"/>
    <property type="match status" value="1"/>
</dbReference>
<dbReference type="SUPFAM" id="SSF48452">
    <property type="entry name" value="TPR-like"/>
    <property type="match status" value="1"/>
</dbReference>
<dbReference type="InterPro" id="IPR012944">
    <property type="entry name" value="SusD_RagB_dom"/>
</dbReference>
<gene>
    <name evidence="8" type="ORF">SAMN04488505_101599</name>
</gene>
<evidence type="ECO:0000313" key="9">
    <source>
        <dbReference type="Proteomes" id="UP000198984"/>
    </source>
</evidence>
<evidence type="ECO:0000256" key="1">
    <source>
        <dbReference type="ARBA" id="ARBA00004442"/>
    </source>
</evidence>
<evidence type="ECO:0000259" key="6">
    <source>
        <dbReference type="Pfam" id="PF07980"/>
    </source>
</evidence>
<evidence type="ECO:0000256" key="2">
    <source>
        <dbReference type="ARBA" id="ARBA00006275"/>
    </source>
</evidence>
<dbReference type="InterPro" id="IPR033985">
    <property type="entry name" value="SusD-like_N"/>
</dbReference>
<keyword evidence="5" id="KW-0998">Cell outer membrane</keyword>
<dbReference type="STRING" id="573321.SAMN04488505_101599"/>
<accession>A0A1H7IMM8</accession>
<protein>
    <submittedName>
        <fullName evidence="8">SusD family protein</fullName>
    </submittedName>
</protein>
<comment type="similarity">
    <text evidence="2">Belongs to the SusD family.</text>
</comment>
<dbReference type="GO" id="GO:0009279">
    <property type="term" value="C:cell outer membrane"/>
    <property type="evidence" value="ECO:0007669"/>
    <property type="project" value="UniProtKB-SubCell"/>
</dbReference>
<keyword evidence="3" id="KW-0732">Signal</keyword>